<dbReference type="PANTHER" id="PTHR45527">
    <property type="entry name" value="NONRIBOSOMAL PEPTIDE SYNTHETASE"/>
    <property type="match status" value="1"/>
</dbReference>
<evidence type="ECO:0000256" key="4">
    <source>
        <dbReference type="ARBA" id="ARBA00022553"/>
    </source>
</evidence>
<comment type="caution">
    <text evidence="10">The sequence shown here is derived from an EMBL/GenBank/DDBJ whole genome shotgun (WGS) entry which is preliminary data.</text>
</comment>
<dbReference type="SMART" id="SM00823">
    <property type="entry name" value="PKS_PP"/>
    <property type="match status" value="4"/>
</dbReference>
<dbReference type="InterPro" id="IPR020845">
    <property type="entry name" value="AMP-binding_CS"/>
</dbReference>
<dbReference type="PROSITE" id="PS00455">
    <property type="entry name" value="AMP_BINDING"/>
    <property type="match status" value="4"/>
</dbReference>
<comment type="similarity">
    <text evidence="2">Belongs to the ATP-dependent AMP-binding enzyme family.</text>
</comment>
<gene>
    <name evidence="10" type="ORF">FB471_1031</name>
</gene>
<accession>A0A542DE57</accession>
<dbReference type="FunFam" id="2.30.38.10:FF:000001">
    <property type="entry name" value="Non-ribosomal peptide synthetase PvdI"/>
    <property type="match status" value="4"/>
</dbReference>
<dbReference type="FunFam" id="3.30.559.30:FF:000001">
    <property type="entry name" value="Non-ribosomal peptide synthetase"/>
    <property type="match status" value="2"/>
</dbReference>
<dbReference type="Pfam" id="PF00501">
    <property type="entry name" value="AMP-binding"/>
    <property type="match status" value="4"/>
</dbReference>
<feature type="domain" description="Carrier" evidence="9">
    <location>
        <begin position="3100"/>
        <end position="3175"/>
    </location>
</feature>
<dbReference type="FunFam" id="3.40.50.980:FF:000002">
    <property type="entry name" value="Enterobactin synthetase component F"/>
    <property type="match status" value="1"/>
</dbReference>
<dbReference type="InterPro" id="IPR036736">
    <property type="entry name" value="ACP-like_sf"/>
</dbReference>
<dbReference type="CDD" id="cd19540">
    <property type="entry name" value="LCL_NRPS-like"/>
    <property type="match status" value="3"/>
</dbReference>
<dbReference type="Gene3D" id="3.30.300.30">
    <property type="match status" value="4"/>
</dbReference>
<dbReference type="InterPro" id="IPR023213">
    <property type="entry name" value="CAT-like_dom_sf"/>
</dbReference>
<dbReference type="InterPro" id="IPR020806">
    <property type="entry name" value="PKS_PP-bd"/>
</dbReference>
<evidence type="ECO:0000256" key="5">
    <source>
        <dbReference type="ARBA" id="ARBA00022598"/>
    </source>
</evidence>
<dbReference type="Gene3D" id="3.40.50.12780">
    <property type="entry name" value="N-terminal domain of ligase-like"/>
    <property type="match status" value="1"/>
</dbReference>
<dbReference type="GO" id="GO:0043041">
    <property type="term" value="P:amino acid activation for nonribosomal peptide biosynthetic process"/>
    <property type="evidence" value="ECO:0007669"/>
    <property type="project" value="TreeGrafter"/>
</dbReference>
<dbReference type="RefSeq" id="WP_141996174.1">
    <property type="nucleotide sequence ID" value="NZ_VFML01000001.1"/>
</dbReference>
<dbReference type="SUPFAM" id="SSF56801">
    <property type="entry name" value="Acetyl-CoA synthetase-like"/>
    <property type="match status" value="4"/>
</dbReference>
<dbReference type="GO" id="GO:0044550">
    <property type="term" value="P:secondary metabolite biosynthetic process"/>
    <property type="evidence" value="ECO:0007669"/>
    <property type="project" value="UniProtKB-ARBA"/>
</dbReference>
<dbReference type="PANTHER" id="PTHR45527:SF14">
    <property type="entry name" value="PLIPASTATIN SYNTHASE SUBUNIT B"/>
    <property type="match status" value="1"/>
</dbReference>
<evidence type="ECO:0000256" key="2">
    <source>
        <dbReference type="ARBA" id="ARBA00006432"/>
    </source>
</evidence>
<dbReference type="InterPro" id="IPR010071">
    <property type="entry name" value="AA_adenyl_dom"/>
</dbReference>
<feature type="domain" description="Carrier" evidence="9">
    <location>
        <begin position="2042"/>
        <end position="2117"/>
    </location>
</feature>
<dbReference type="Pfam" id="PF13193">
    <property type="entry name" value="AMP-binding_C"/>
    <property type="match status" value="4"/>
</dbReference>
<dbReference type="FunFam" id="3.40.50.12780:FF:000012">
    <property type="entry name" value="Non-ribosomal peptide synthetase"/>
    <property type="match status" value="1"/>
</dbReference>
<sequence>MSDPLGVRVPLTAGQAGIWYAVAQDPTNPVFNLTERVDVHGQVDAGRFEAALRQVVTEVEALRTCFRADATGPYQVVRPELDWSFHLVDLTAAVDGERELAEWVAADNAEPVDLANGVLFAFTLFRLAEDHYVWYQRYHHILLDGLSGGLVARRTAEVYTALVEGRTCPEAEFGSLAELVAAEREYRDSEQFGVDRDYWLERMADRPEVGGLAEQPTRLANRPLLRVDTNTGPTARESLRSITTEVGVAWPAVIVAAQALYLHRMTGRNDIVLALPVSARTDQSTAGVPGMVSNVLPLRLTVRPDTPVAEFLWHVSDRMREALRHQRYRYEDLLRDLGALADGSRLVGPRVNIVMFTYDLDFAGRPGTARTLSIGHDDDLTVVVDGRAANGELQLVLYANPDLYSAADLARHGERMSGALSALSAAEPDLELGRLDVTTVYERHRALHEWNGSAAYDPAATLPELFQARAARTPSAPAVTMGTDTLTYARLNERANALARLLVERGAGPGKLVALALPRSIDLVAALLAVVKSGAAYVPIDPNYPADRIAYVIDDAEPVLVVTSDDTDVRLPADIDRVVLGTARTTELLAELPATDLEQSGRLDPRTPAYVIYTSGSTGSPKGVVVTHRNVVRLFESTDERFHFGPEDVWTLFHSYAFDFSVWELWGALLYGGRLVVVPHDVARSPEQFLRLLAAERVTVLNQTPSAFHQLVRADRDNPGTGAELALRYVVFGGEKLDLWRLTDWYERHPDGGGGAPLLVNMYGITETTVHVSYVELGGELARTAPGSLIGRGLSDLRLYLLDGALRPVPPGAVGELYVGGGGVAQGYLNRPGLSAERFVADPFAGEGRRMYRTGDVARWQQDGQLEYLDRADDQVKIRGFRIELGEVAAALNSCTRVAQGVVLAVKDRRGDQRLVAYLVPEPGGEPPEPGALREQLGEMLPDHMVPSAFVRLDALPLTPNGKLDQRALPEPEVSGSGTTARTAREQVLCELFAEVLGLSSPSGAVGIEDNFFALGGHSLTATRLISRVRTVLGFELAVRDLFEAPTVARLAEVLERADGARTPLTVADRPELVPLSFAQQRLWFLGQLDGPSPNYNIPFVLRLSGELDVPALRAALQDVLARHESLRTVFPSHVGVPHQLVLDAAETGFELHVTPATPENLPGKLAAAAAYCVDLTRELPIRAELFELGPTEHVLSVMVHHIAADGWSLAPLIRDTAAAYAARNAGRPPERAALPVQYVDYTLWQRAVLGNETDPSSALAQQLDYWKSALDGIPDELPLPTDRRRPAAADHRGGRIECALSAELHEGLVAVAQSTGASVFMVLQAALAALLSRLGAGQDIPIGSPIAGRTDEALDDMVGLFVNTLVLRTDTSGSPSFLELVERVRQTDLAAYANQDVPFELLVEVLNPERSLTRHPLFQVFLSVQDRPDSTVDLPGLDTVIEPGELTIAKFDLEFDLTEHRSPDGSPAGISGLINYRTDLFDPATVELLRWRLVRLLESVRTRPEARIDELELLQDAEVERFAVDWSGTVREQPALRGSVPARFAELVAASPDAPALVSGDTVLSYRELDERANRLAHRLIEAGVGAESRVAVLQWRSVELVVSLLAVLKAGGAYVPLDQRAPQARWQQILDSVSASVLLTDRAQVDLEFEHAARVMHPAEDQDPAGHSAADPGAPCRPEQLAYVMYTSGSTGLPKGVAITHRDLLAFALDGGFDGEAHQRVLLHATHAFDAVNYELWVPLLRGGQVVVGPATDMDALTLRRTLAEHEVTGLHLPAGLFQVVVENDVDCLAGVRELLAGGDTVPATAVRRVLERFPELVFKDTYGPTEATTFSSYFRADADTPVPDVVPVGSPLDNMRSYVLDAGLRRVPPGVAGELYVAGEGLARGYWNQRGLTAERFVADPFGPAGSRMYRVGDLAKWTAGGTLVFLGRADDQVKIRGFRVEPGEVEAVVAAQEGVRQAAVVVREDRPGDKRLVAYVVLAEDSGLDVTTLRSRLTAVLPDYLVPVAIVPMPAMPVTPNGKLDRRALPAPDLSGDGSGRQPRTDREQVLCGLFAEILERSTVTIDDSFFDLGGHSLIATRLILRIQEILGVELSVRDLFEAPTVAQLVELVDAADDARPALVPADRPAELPLSIPQRRLWFLNKLEGPSPTYNLGIGLRFSGHLNREALFEALHDVLARHESLRTVFPDREGVPSQRVVPVDEAQAEINVTELAEQDLDATMKVAARRGFDLESELPIRADLFVLSPTEHVFLIVVHHIVSDGWSMTPLVGDLAAAYAERRVGGVPAFEPLPVQYGDYTLWQRDLVGGDTESDSVVAGQIAYWESTLEGLPEELDLPSDRPRPAVASHRGDLIRFELSPELHQGLLEVARTSGASPFMVVQAGLVALLSRLGAGEDIPIGTSVAGRNDQALVDMIGFFVNTLVLRNDLSGRPTFRQLVERVRETSLSAYANQDLPFESLVERLNPARSLSRNPLFQVMLNFENTPELSLRFPGLRTRQYGANPMVAKVDMYFSIGEQYGEDGTAAGMSGLLTYSTDLYDQSTAELMAARLTRLFEAVVANPAVPVDEVELLSETEREQVLDAWQGAARAEDGGPDVVELFAARAAADPGATAVSFATASLTYEHLAARVNQLARLLIRHGVGPEQFVAVALPRSIDLVAAPLAVLTAGAAYVPVDPTYPEERIGYLLADSRPALVLTDMATAPLPVDEATPVWRLDDPELLAELGEQPAGPLTDAERAPVSPRHPAYLVYTSGSTGRPKGVVVEHRSLSAYLARAVDAYPAARGMALLHTSLSFDGTAGTLFTPLVAGGQLRVTTLDDPREEDRRWLRDSPCTFVKGTPSHLPLLEVAPEEFAPSGALVLGGEALLGEALAPWRREHPDVPVYNVYGPTEATINCAEYHLPAGAPIEPGPVPIGRPHANARLYVLDSRMRPVPPGVVGELYIAGSCLARGYRRRPGQTAERFVACPFGEPGGVMYRSGDLASWNAEGNLVYAGRTDDQVKVRGFRIELGEVEAELARHSEVGSQAVAVRGEQLVAYYVPAEGANPGPAAVRAHLARALPDYMVPVTCVRLEGLPLTANGKLDRAALPEPDFGAAGTGAARGPREEILAALFAQILGLPSVGVHDNFFDLGGHSLLATRLINGIRTAFEVELPVRAVFEAPTVAGLAGYLDEAATARPPLAPMPRPEEVPLSFAQQRLWFLNQMEGTSATYNIPIGLRLSGELDRGTLEAALADLLERHESLRTIFPATAGQVRQEVLDAATARVPLTVVDTTEGELPGLVETLGRRGFDLTRELPVRFALFVLGPAEQVLVLAVHHIASDGWSIAPLVRDLSVAYEARRSGHAPQWAPLRAQYVDYALWQRELLGEEDDPDSLAARQLDFWRAELAGVPEELDIPKDRTRPAAASYQGRSLDCSLSPELHRGVLELARSTGASVFMVLQAALATTLSRLGAGHDIPIGSPIAGRTDEAMDDLVGVFLNTLVLRTDTSGNPTFAELVGRVRRSALAAYAHQDVPFERLVEVLNPERSLARHPLFQVMLTFQNTPAPDGAFGDLELRREQIDLGVARFDLHFAFGERRDENGEPDGLIGQVDYSTDLFDQATVETLLWRLTRVLEAVAAEPALPIGEIDVLSGVERDCVLVGWNGSGGVVGGCSVVGLFEGVVGVGGDGVALVVGGECVSFGELNVRVNRLARLLVGLGVGPECLVGVALPRGVDLVVALLAVLKAGGGYVPLDVEYPRERVEFIVRDACPGVVLTDSVVGGVVPDVEGVCRVELDDPVVGDWLVGLSGEDVLVGELRGSVLWSSVAYVIYTSGSTGRPKGVVVSRGNLTNFVVGMRDRFGLSWGDRLVAVTTVAFDIAVLELFVPLVSGAAVVVAGRDEVRDVARLGELVEVSGGSVVQATPTLWEALVAECPDVVAGVRVLVGGEALPVGLAERLVGLSGEVTNLYGPTETTVWSTASVVGEGVPVIGGPVLNNRVFVLDGGLCPVPVGVAGDLYIAGEGVARGYRGRVGLTAERFVACPFGGVGERMYRTGDVVRWRGDGVLEFVGRADDQVKVRGFRIELGEVEAVLAGCVGVGRCVVVVSDGGGVRRLVAYVVPVSGGVVDVGVLAGCVGERLPDYMVPSAFVVLDEFPLTPNGKVDRKALPEPDFQSSADSRAPRIPLEELLCGVFAKVLRQDSVGIDDSFFDLGGDSITSMQLVARAKEVGVVLTVKDVFEQRTVAGLATVATVVDDSVTRKPDVAVGEVRPTPIMHWLLDRGEAVDGYSQSTLVRTPAGLGEASLCSVLQAVLDHHDALRLTLAAGGGRRMEVRPVGSVLAADCLTRIDAAGLDGDQLVAAVDEHGAAARESLAPRAGVMLRAVWFDAGADTQGRLLLVANHLVVDAVSWQILRSDLATAWEALADGGAPELAATGTSMRRWSEHLVTEAASPDRVAEMSLWTDILSAPDVPVGERPLDGERDLVGTVQSVTMTLPTERTAPLLSRVPSAFHCGVDEVLVTAMALALAHRRQQRANATDTSSLIALEGHGRQEIADGVDLSRTVGWFTSVHPVRLDPGVVDWTGLWSGEVTAGRLVKRLKEQLRAVPDNGIGYGLLRYLNEHTGRELAALSVPTVGFNYLGRIEAPDEGPRPAPWTLAAEVEAVRLGNATGLRQPYALELNAATVDRAGGPELVATWSWPAAVMSEKDVQETADTWFRVLDALIAHVDRPEAGGHTPSDVALSALDQDEINLLEEEWRNS</sequence>
<dbReference type="Pfam" id="PF00668">
    <property type="entry name" value="Condensation"/>
    <property type="match status" value="5"/>
</dbReference>
<dbReference type="Proteomes" id="UP000320876">
    <property type="component" value="Unassembled WGS sequence"/>
</dbReference>
<dbReference type="FunFam" id="1.10.1200.10:FF:000005">
    <property type="entry name" value="Nonribosomal peptide synthetase 1"/>
    <property type="match status" value="1"/>
</dbReference>
<dbReference type="GO" id="GO:0005829">
    <property type="term" value="C:cytosol"/>
    <property type="evidence" value="ECO:0007669"/>
    <property type="project" value="TreeGrafter"/>
</dbReference>
<dbReference type="Gene3D" id="3.40.50.980">
    <property type="match status" value="6"/>
</dbReference>
<evidence type="ECO:0000256" key="6">
    <source>
        <dbReference type="ARBA" id="ARBA00022737"/>
    </source>
</evidence>
<keyword evidence="7" id="KW-0045">Antibiotic biosynthesis</keyword>
<keyword evidence="4" id="KW-0597">Phosphoprotein</keyword>
<keyword evidence="3" id="KW-0596">Phosphopantetheine</keyword>
<dbReference type="NCBIfam" id="TIGR01720">
    <property type="entry name" value="NRPS-para261"/>
    <property type="match status" value="1"/>
</dbReference>
<dbReference type="FunFam" id="1.10.1200.10:FF:000016">
    <property type="entry name" value="Non-ribosomal peptide synthase"/>
    <property type="match status" value="3"/>
</dbReference>
<evidence type="ECO:0000256" key="8">
    <source>
        <dbReference type="SAM" id="MobiDB-lite"/>
    </source>
</evidence>
<name>A0A542DE57_AMYCI</name>
<dbReference type="InterPro" id="IPR045851">
    <property type="entry name" value="AMP-bd_C_sf"/>
</dbReference>
<evidence type="ECO:0000256" key="7">
    <source>
        <dbReference type="ARBA" id="ARBA00023194"/>
    </source>
</evidence>
<dbReference type="Gene3D" id="3.30.559.30">
    <property type="entry name" value="Nonribosomal peptide synthetase, condensation domain"/>
    <property type="match status" value="5"/>
</dbReference>
<dbReference type="CDD" id="cd12117">
    <property type="entry name" value="A_NRPS_Srf_like"/>
    <property type="match status" value="1"/>
</dbReference>
<dbReference type="GO" id="GO:0031177">
    <property type="term" value="F:phosphopantetheine binding"/>
    <property type="evidence" value="ECO:0007669"/>
    <property type="project" value="InterPro"/>
</dbReference>
<feature type="region of interest" description="Disordered" evidence="8">
    <location>
        <begin position="2021"/>
        <end position="2045"/>
    </location>
</feature>
<organism evidence="10 11">
    <name type="scientific">Amycolatopsis cihanbeyliensis</name>
    <dbReference type="NCBI Taxonomy" id="1128664"/>
    <lineage>
        <taxon>Bacteria</taxon>
        <taxon>Bacillati</taxon>
        <taxon>Actinomycetota</taxon>
        <taxon>Actinomycetes</taxon>
        <taxon>Pseudonocardiales</taxon>
        <taxon>Pseudonocardiaceae</taxon>
        <taxon>Amycolatopsis</taxon>
    </lineage>
</organism>
<dbReference type="Gene3D" id="3.30.559.10">
    <property type="entry name" value="Chloramphenicol acetyltransferase-like domain"/>
    <property type="match status" value="5"/>
</dbReference>
<protein>
    <submittedName>
        <fullName evidence="10">Non-ribosomal peptide synthase protein (TIGR01720 family)/amino acid adenylation domain-containing protein</fullName>
    </submittedName>
</protein>
<dbReference type="NCBIfam" id="TIGR01733">
    <property type="entry name" value="AA-adenyl-dom"/>
    <property type="match status" value="4"/>
</dbReference>
<proteinExistence type="inferred from homology"/>
<dbReference type="GO" id="GO:0016874">
    <property type="term" value="F:ligase activity"/>
    <property type="evidence" value="ECO:0007669"/>
    <property type="project" value="UniProtKB-KW"/>
</dbReference>
<dbReference type="InterPro" id="IPR006162">
    <property type="entry name" value="Ppantetheine_attach_site"/>
</dbReference>
<dbReference type="InterPro" id="IPR025110">
    <property type="entry name" value="AMP-bd_C"/>
</dbReference>
<dbReference type="GO" id="GO:0008610">
    <property type="term" value="P:lipid biosynthetic process"/>
    <property type="evidence" value="ECO:0007669"/>
    <property type="project" value="UniProtKB-ARBA"/>
</dbReference>
<evidence type="ECO:0000313" key="10">
    <source>
        <dbReference type="EMBL" id="TQJ01353.1"/>
    </source>
</evidence>
<evidence type="ECO:0000256" key="1">
    <source>
        <dbReference type="ARBA" id="ARBA00001957"/>
    </source>
</evidence>
<keyword evidence="5" id="KW-0436">Ligase</keyword>
<dbReference type="InterPro" id="IPR042099">
    <property type="entry name" value="ANL_N_sf"/>
</dbReference>
<dbReference type="InterPro" id="IPR001242">
    <property type="entry name" value="Condensation_dom"/>
</dbReference>
<dbReference type="GO" id="GO:0017000">
    <property type="term" value="P:antibiotic biosynthetic process"/>
    <property type="evidence" value="ECO:0007669"/>
    <property type="project" value="UniProtKB-KW"/>
</dbReference>
<keyword evidence="6" id="KW-0677">Repeat</keyword>
<dbReference type="SUPFAM" id="SSF47336">
    <property type="entry name" value="ACP-like"/>
    <property type="match status" value="4"/>
</dbReference>
<dbReference type="InterPro" id="IPR009081">
    <property type="entry name" value="PP-bd_ACP"/>
</dbReference>
<feature type="domain" description="Carrier" evidence="9">
    <location>
        <begin position="980"/>
        <end position="1059"/>
    </location>
</feature>
<dbReference type="EMBL" id="VFML01000001">
    <property type="protein sequence ID" value="TQJ01353.1"/>
    <property type="molecule type" value="Genomic_DNA"/>
</dbReference>
<dbReference type="FunFam" id="3.40.50.980:FF:000001">
    <property type="entry name" value="Non-ribosomal peptide synthetase"/>
    <property type="match status" value="4"/>
</dbReference>
<dbReference type="Pfam" id="PF00550">
    <property type="entry name" value="PP-binding"/>
    <property type="match status" value="4"/>
</dbReference>
<dbReference type="GO" id="GO:0072330">
    <property type="term" value="P:monocarboxylic acid biosynthetic process"/>
    <property type="evidence" value="ECO:0007669"/>
    <property type="project" value="UniProtKB-ARBA"/>
</dbReference>
<dbReference type="CDD" id="cd17643">
    <property type="entry name" value="A_NRPS_Cytc1-like"/>
    <property type="match status" value="1"/>
</dbReference>
<evidence type="ECO:0000256" key="3">
    <source>
        <dbReference type="ARBA" id="ARBA00022450"/>
    </source>
</evidence>
<dbReference type="Gene3D" id="1.10.1200.10">
    <property type="entry name" value="ACP-like"/>
    <property type="match status" value="4"/>
</dbReference>
<keyword evidence="11" id="KW-1185">Reference proteome</keyword>
<feature type="domain" description="Carrier" evidence="9">
    <location>
        <begin position="4159"/>
        <end position="4233"/>
    </location>
</feature>
<dbReference type="FunFam" id="3.30.300.30:FF:000010">
    <property type="entry name" value="Enterobactin synthetase component F"/>
    <property type="match status" value="4"/>
</dbReference>
<dbReference type="PROSITE" id="PS00012">
    <property type="entry name" value="PHOSPHOPANTETHEINE"/>
    <property type="match status" value="3"/>
</dbReference>
<reference evidence="10 11" key="1">
    <citation type="submission" date="2019-06" db="EMBL/GenBank/DDBJ databases">
        <title>Sequencing the genomes of 1000 actinobacteria strains.</title>
        <authorList>
            <person name="Klenk H.-P."/>
        </authorList>
    </citation>
    <scope>NUCLEOTIDE SEQUENCE [LARGE SCALE GENOMIC DNA]</scope>
    <source>
        <strain evidence="10 11">DSM 45679</strain>
    </source>
</reference>
<evidence type="ECO:0000313" key="11">
    <source>
        <dbReference type="Proteomes" id="UP000320876"/>
    </source>
</evidence>
<dbReference type="CDD" id="cd05930">
    <property type="entry name" value="A_NRPS"/>
    <property type="match status" value="1"/>
</dbReference>
<evidence type="ECO:0000259" key="9">
    <source>
        <dbReference type="PROSITE" id="PS50075"/>
    </source>
</evidence>
<dbReference type="NCBIfam" id="NF003417">
    <property type="entry name" value="PRK04813.1"/>
    <property type="match status" value="4"/>
</dbReference>
<dbReference type="OrthoDB" id="2472181at2"/>
<dbReference type="InterPro" id="IPR000873">
    <property type="entry name" value="AMP-dep_synth/lig_dom"/>
</dbReference>
<dbReference type="SUPFAM" id="SSF52777">
    <property type="entry name" value="CoA-dependent acyltransferases"/>
    <property type="match status" value="10"/>
</dbReference>
<dbReference type="PROSITE" id="PS50075">
    <property type="entry name" value="CARRIER"/>
    <property type="match status" value="4"/>
</dbReference>
<dbReference type="InterPro" id="IPR010060">
    <property type="entry name" value="NRPS_synth"/>
</dbReference>
<comment type="cofactor">
    <cofactor evidence="1">
        <name>pantetheine 4'-phosphate</name>
        <dbReference type="ChEBI" id="CHEBI:47942"/>
    </cofactor>
</comment>
<dbReference type="Gene3D" id="2.30.38.10">
    <property type="entry name" value="Luciferase, Domain 3"/>
    <property type="match status" value="3"/>
</dbReference>